<feature type="region of interest" description="Disordered" evidence="1">
    <location>
        <begin position="1"/>
        <end position="21"/>
    </location>
</feature>
<protein>
    <submittedName>
        <fullName evidence="2">Uncharacterized protein</fullName>
    </submittedName>
</protein>
<name>A0A081RMP3_9ARCH</name>
<gene>
    <name evidence="2" type="ORF">AAA799N04_01051</name>
</gene>
<evidence type="ECO:0000313" key="2">
    <source>
        <dbReference type="EMBL" id="KEQ56466.1"/>
    </source>
</evidence>
<accession>A0A081RMP3</accession>
<dbReference type="Proteomes" id="UP000028059">
    <property type="component" value="Unassembled WGS sequence"/>
</dbReference>
<keyword evidence="3" id="KW-1185">Reference proteome</keyword>
<sequence>MEINGNDIPHMRGRPTKKDQQKIQEIIECYFGIDRTYEEIAIETGFNIKTICRYLNPLYDECGKRIREELLSRHRN</sequence>
<dbReference type="EMBL" id="JOKN01000017">
    <property type="protein sequence ID" value="KEQ56466.1"/>
    <property type="molecule type" value="Genomic_DNA"/>
</dbReference>
<reference evidence="2 3" key="1">
    <citation type="submission" date="2014-06" db="EMBL/GenBank/DDBJ databases">
        <authorList>
            <person name="Ngugi D.K."/>
            <person name="Blom J."/>
            <person name="Alam I."/>
            <person name="Rashid M."/>
            <person name="Ba Alawi W."/>
            <person name="Zhang G."/>
            <person name="Hikmawan T."/>
            <person name="Guan Y."/>
            <person name="Antunes A."/>
            <person name="Siam R."/>
            <person name="ElDorry H."/>
            <person name="Bajic V."/>
            <person name="Stingl U."/>
        </authorList>
    </citation>
    <scope>NUCLEOTIDE SEQUENCE [LARGE SCALE GENOMIC DNA]</scope>
    <source>
        <strain evidence="2">SCGC AAA799-N04</strain>
    </source>
</reference>
<evidence type="ECO:0000313" key="3">
    <source>
        <dbReference type="Proteomes" id="UP000028059"/>
    </source>
</evidence>
<dbReference type="AlphaFoldDB" id="A0A081RMP3"/>
<organism evidence="2 3">
    <name type="scientific">Marine Group I thaumarchaeote SCGC AAA799-N04</name>
    <dbReference type="NCBI Taxonomy" id="1502293"/>
    <lineage>
        <taxon>Archaea</taxon>
        <taxon>Nitrososphaerota</taxon>
        <taxon>Marine Group I</taxon>
    </lineage>
</organism>
<comment type="caution">
    <text evidence="2">The sequence shown here is derived from an EMBL/GenBank/DDBJ whole genome shotgun (WGS) entry which is preliminary data.</text>
</comment>
<proteinExistence type="predicted"/>
<evidence type="ECO:0000256" key="1">
    <source>
        <dbReference type="SAM" id="MobiDB-lite"/>
    </source>
</evidence>